<feature type="domain" description="Phage neck terminator protein gp12-like" evidence="1">
    <location>
        <begin position="14"/>
        <end position="161"/>
    </location>
</feature>
<dbReference type="Pfam" id="PF23961">
    <property type="entry name" value="Phage_tail_terminator_9"/>
    <property type="match status" value="1"/>
</dbReference>
<name>A0A2N9X694_9NEIS</name>
<accession>A0A2N9X694</accession>
<dbReference type="NCBIfam" id="NF047498">
    <property type="entry name" value="LIC_12616_fam"/>
    <property type="match status" value="1"/>
</dbReference>
<dbReference type="EMBL" id="MEIL01000029">
    <property type="protein sequence ID" value="PIT38697.1"/>
    <property type="molecule type" value="Genomic_DNA"/>
</dbReference>
<organism evidence="2 3">
    <name type="scientific">Snodgrassella alvi</name>
    <dbReference type="NCBI Taxonomy" id="1196083"/>
    <lineage>
        <taxon>Bacteria</taxon>
        <taxon>Pseudomonadati</taxon>
        <taxon>Pseudomonadota</taxon>
        <taxon>Betaproteobacteria</taxon>
        <taxon>Neisseriales</taxon>
        <taxon>Neisseriaceae</taxon>
        <taxon>Snodgrassella</taxon>
    </lineage>
</organism>
<reference evidence="2" key="1">
    <citation type="journal article" date="2017" name="MBio">
        <title>Type VI secretion-mediated competition in the bee gut microbiome.</title>
        <authorList>
            <person name="Steele M.I."/>
            <person name="Kwong W.K."/>
            <person name="Powell J.E."/>
            <person name="Whiteley M."/>
            <person name="Moran N.A."/>
        </authorList>
    </citation>
    <scope>NUCLEOTIDE SEQUENCE [LARGE SCALE GENOMIC DNA]</scope>
    <source>
        <strain evidence="2">WkB273</strain>
    </source>
</reference>
<gene>
    <name evidence="2" type="ORF">BHC54_09290</name>
</gene>
<evidence type="ECO:0000313" key="2">
    <source>
        <dbReference type="EMBL" id="PIT38697.1"/>
    </source>
</evidence>
<dbReference type="InterPro" id="IPR057087">
    <property type="entry name" value="Gp12-like"/>
</dbReference>
<evidence type="ECO:0000313" key="3">
    <source>
        <dbReference type="Proteomes" id="UP000230202"/>
    </source>
</evidence>
<evidence type="ECO:0000259" key="1">
    <source>
        <dbReference type="Pfam" id="PF23961"/>
    </source>
</evidence>
<proteinExistence type="predicted"/>
<protein>
    <recommendedName>
        <fullName evidence="1">Phage neck terminator protein gp12-like domain-containing protein</fullName>
    </recommendedName>
</protein>
<keyword evidence="3" id="KW-1185">Reference proteome</keyword>
<dbReference type="AlphaFoldDB" id="A0A2N9X694"/>
<comment type="caution">
    <text evidence="2">The sequence shown here is derived from an EMBL/GenBank/DDBJ whole genome shotgun (WGS) entry which is preliminary data.</text>
</comment>
<sequence>MVQGTAMATVTHEQIFREVRAYLLGLFSCPPESVIQGYQNDAPLPKQAVVMSILFEHAFDFPASYYEPERDKAAVQQSVEVTMQIDFYGNQAGDRARKLSNLWKNQYTTARLTSCQPLYCKDPMQMTFINEQSRYEERWTVELALQYNPEFEHELIYLDMPVITLSKPKE</sequence>
<dbReference type="Proteomes" id="UP000230202">
    <property type="component" value="Unassembled WGS sequence"/>
</dbReference>